<gene>
    <name evidence="1" type="ORF">HMPREF1863_00158</name>
</gene>
<dbReference type="PANTHER" id="PTHR35841:SF1">
    <property type="entry name" value="PHOSPHONATES-BINDING PERIPLASMIC PROTEIN"/>
    <property type="match status" value="1"/>
</dbReference>
<name>A0A134AL78_9FIRM</name>
<dbReference type="PANTHER" id="PTHR35841">
    <property type="entry name" value="PHOSPHONATES-BINDING PERIPLASMIC PROTEIN"/>
    <property type="match status" value="1"/>
</dbReference>
<sequence>MTKTLKVGAVIYDPKVTVIWDMIRQYIEDQDMDILIEPVFFDDYRHQIKALVAKEIDVAWNSPLANREAELRLGDKIKYGLMRDTDRDLHTVLVAKKGSGIQSVADVKGKKIAFGAIDSPQARLIPIQFLREQGLEFGKDYEEVRYDIGVGLDGDHTGGELDAVKSVEAGDNVAGFAIEGNFNAWVKDGTIDGNQLEVIGKTNLFDHCIFTAHEDVADEDLKKFDDVLLTMDYSRERDKEILDLEGLKKWVPGRTTNFEEIRKAVDYMNFFEI</sequence>
<comment type="caution">
    <text evidence="1">The sequence shown here is derived from an EMBL/GenBank/DDBJ whole genome shotgun (WGS) entry which is preliminary data.</text>
</comment>
<reference evidence="2" key="1">
    <citation type="submission" date="2016-01" db="EMBL/GenBank/DDBJ databases">
        <authorList>
            <person name="Mitreva M."/>
            <person name="Pepin K.H."/>
            <person name="Mihindukulasuriya K.A."/>
            <person name="Fulton R."/>
            <person name="Fronick C."/>
            <person name="O'Laughlin M."/>
            <person name="Miner T."/>
            <person name="Herter B."/>
            <person name="Rosa B.A."/>
            <person name="Cordes M."/>
            <person name="Tomlinson C."/>
            <person name="Wollam A."/>
            <person name="Palsikar V.B."/>
            <person name="Mardis E.R."/>
            <person name="Wilson R.K."/>
        </authorList>
    </citation>
    <scope>NUCLEOTIDE SEQUENCE [LARGE SCALE GENOMIC DNA]</scope>
    <source>
        <strain evidence="2">DNF00729</strain>
    </source>
</reference>
<dbReference type="OrthoDB" id="9776786at2"/>
<evidence type="ECO:0000313" key="1">
    <source>
        <dbReference type="EMBL" id="KXB68445.1"/>
    </source>
</evidence>
<dbReference type="PATRIC" id="fig|755172.3.peg.152"/>
<evidence type="ECO:0000313" key="2">
    <source>
        <dbReference type="Proteomes" id="UP000070442"/>
    </source>
</evidence>
<organism evidence="1 2">
    <name type="scientific">Aedoeadaptatus coxii</name>
    <dbReference type="NCBI Taxonomy" id="755172"/>
    <lineage>
        <taxon>Bacteria</taxon>
        <taxon>Bacillati</taxon>
        <taxon>Bacillota</taxon>
        <taxon>Tissierellia</taxon>
        <taxon>Tissierellales</taxon>
        <taxon>Peptoniphilaceae</taxon>
        <taxon>Aedoeadaptatus</taxon>
    </lineage>
</organism>
<proteinExistence type="predicted"/>
<dbReference type="RefSeq" id="WP_068366268.1">
    <property type="nucleotide sequence ID" value="NZ_CALTYF010000021.1"/>
</dbReference>
<evidence type="ECO:0008006" key="3">
    <source>
        <dbReference type="Google" id="ProtNLM"/>
    </source>
</evidence>
<dbReference type="SUPFAM" id="SSF53850">
    <property type="entry name" value="Periplasmic binding protein-like II"/>
    <property type="match status" value="1"/>
</dbReference>
<dbReference type="STRING" id="755172.HMPREF1863_00158"/>
<dbReference type="EMBL" id="LSDG01000002">
    <property type="protein sequence ID" value="KXB68445.1"/>
    <property type="molecule type" value="Genomic_DNA"/>
</dbReference>
<accession>A0A134AL78</accession>
<dbReference type="Proteomes" id="UP000070442">
    <property type="component" value="Unassembled WGS sequence"/>
</dbReference>
<keyword evidence="2" id="KW-1185">Reference proteome</keyword>
<protein>
    <recommendedName>
        <fullName evidence="3">Phosphate/phosphite/phosphonate ABC transporter, periplasmic binding protein</fullName>
    </recommendedName>
</protein>
<dbReference type="Pfam" id="PF12974">
    <property type="entry name" value="Phosphonate-bd"/>
    <property type="match status" value="1"/>
</dbReference>
<dbReference type="Gene3D" id="3.40.190.10">
    <property type="entry name" value="Periplasmic binding protein-like II"/>
    <property type="match status" value="2"/>
</dbReference>
<dbReference type="AlphaFoldDB" id="A0A134AL78"/>